<feature type="region of interest" description="Disordered" evidence="1">
    <location>
        <begin position="1"/>
        <end position="21"/>
    </location>
</feature>
<dbReference type="Pfam" id="PF11292">
    <property type="entry name" value="DUF3093"/>
    <property type="match status" value="1"/>
</dbReference>
<feature type="compositionally biased region" description="Low complexity" evidence="1">
    <location>
        <begin position="9"/>
        <end position="21"/>
    </location>
</feature>
<sequence length="183" mass="19664">MSSHPDFGAAAASSPAEHPSQAQENVRADVQYEEKLIVAWWVWLIVVFVGAAGFVAVAPISIAVGVIVAVVLMVVIGLVLHLGAPSIVVTDQDLRVGRAYIERQYVGDARPLVGAEARAARGPDLDGRAFMNFRVSMPDLCRIEIVDPVDPTPYWLTATRHPERLAEAINAGSRSAGDRGDRV</sequence>
<gene>
    <name evidence="3" type="ORF">SAMN06296028_101145</name>
</gene>
<protein>
    <recommendedName>
        <fullName evidence="5">DUF3093 domain-containing protein</fullName>
    </recommendedName>
</protein>
<dbReference type="InterPro" id="IPR021443">
    <property type="entry name" value="DUF3093"/>
</dbReference>
<dbReference type="EMBL" id="FXAC01000001">
    <property type="protein sequence ID" value="SME89081.1"/>
    <property type="molecule type" value="Genomic_DNA"/>
</dbReference>
<dbReference type="RefSeq" id="WP_276207474.1">
    <property type="nucleotide sequence ID" value="NZ_FXAC01000001.1"/>
</dbReference>
<keyword evidence="2" id="KW-0472">Membrane</keyword>
<reference evidence="4" key="1">
    <citation type="submission" date="2017-04" db="EMBL/GenBank/DDBJ databases">
        <authorList>
            <person name="Varghese N."/>
            <person name="Submissions S."/>
        </authorList>
    </citation>
    <scope>NUCLEOTIDE SEQUENCE [LARGE SCALE GENOMIC DNA]</scope>
    <source>
        <strain evidence="4">NIO-1021</strain>
    </source>
</reference>
<evidence type="ECO:0008006" key="5">
    <source>
        <dbReference type="Google" id="ProtNLM"/>
    </source>
</evidence>
<proteinExistence type="predicted"/>
<keyword evidence="2" id="KW-1133">Transmembrane helix</keyword>
<evidence type="ECO:0000313" key="3">
    <source>
        <dbReference type="EMBL" id="SME89081.1"/>
    </source>
</evidence>
<name>A0A1X7C3B4_9MICC</name>
<dbReference type="Proteomes" id="UP000192929">
    <property type="component" value="Unassembled WGS sequence"/>
</dbReference>
<feature type="transmembrane region" description="Helical" evidence="2">
    <location>
        <begin position="64"/>
        <end position="84"/>
    </location>
</feature>
<organism evidence="3 4">
    <name type="scientific">Kocuria marina subsp. indica</name>
    <dbReference type="NCBI Taxonomy" id="1049583"/>
    <lineage>
        <taxon>Bacteria</taxon>
        <taxon>Bacillati</taxon>
        <taxon>Actinomycetota</taxon>
        <taxon>Actinomycetes</taxon>
        <taxon>Micrococcales</taxon>
        <taxon>Micrococcaceae</taxon>
        <taxon>Kocuria</taxon>
    </lineage>
</organism>
<feature type="transmembrane region" description="Helical" evidence="2">
    <location>
        <begin position="38"/>
        <end position="57"/>
    </location>
</feature>
<keyword evidence="2" id="KW-0812">Transmembrane</keyword>
<evidence type="ECO:0000256" key="1">
    <source>
        <dbReference type="SAM" id="MobiDB-lite"/>
    </source>
</evidence>
<keyword evidence="4" id="KW-1185">Reference proteome</keyword>
<evidence type="ECO:0000256" key="2">
    <source>
        <dbReference type="SAM" id="Phobius"/>
    </source>
</evidence>
<dbReference type="AlphaFoldDB" id="A0A1X7C3B4"/>
<accession>A0A1X7C3B4</accession>
<evidence type="ECO:0000313" key="4">
    <source>
        <dbReference type="Proteomes" id="UP000192929"/>
    </source>
</evidence>